<keyword evidence="2" id="KW-1185">Reference proteome</keyword>
<accession>A0ACC6P3C3</accession>
<sequence>MTAGNDTTAATTLATEIGMDAHNQRLDRVLVQLAPEFSRNHLQSLIERGCVLLDGVAQGSASKRVRMGQQLQVTLLPTAQSLSFTPEAMALPIVFEDDHLMVVNKPVGLVVHPAAGNWSGTLLNGLLAHHAVAQHLPRAGLVHRLDKDTSGLMVVAKTLETHTALARQIAAREVHRQYLALILGWLPPAPLSISAPIGRDPRARIRMAVTTRGGKPARTHVQVLQQALLPIAGSKIPQRVSRVRCVLDTGRTHQIRVHLSHKGWPLVGDALYGGKALPGLERQGLHAHRLEFTHPATGAPLAFEADWPQDLSDFWAQCEITLDATEDALTRLDLADDDEIDDDWDDDLDGAESVWVRG</sequence>
<dbReference type="Proteomes" id="UP001364695">
    <property type="component" value="Unassembled WGS sequence"/>
</dbReference>
<organism evidence="1 2">
    <name type="scientific">Amphibiibacter pelophylacis</name>
    <dbReference type="NCBI Taxonomy" id="1799477"/>
    <lineage>
        <taxon>Bacteria</taxon>
        <taxon>Pseudomonadati</taxon>
        <taxon>Pseudomonadota</taxon>
        <taxon>Betaproteobacteria</taxon>
        <taxon>Burkholderiales</taxon>
        <taxon>Sphaerotilaceae</taxon>
        <taxon>Amphibiibacter</taxon>
    </lineage>
</organism>
<keyword evidence="1" id="KW-0413">Isomerase</keyword>
<name>A0ACC6P3C3_9BURK</name>
<dbReference type="EC" id="5.4.99.-" evidence="1"/>
<dbReference type="EMBL" id="JAWDIE010000014">
    <property type="protein sequence ID" value="MEJ7138711.1"/>
    <property type="molecule type" value="Genomic_DNA"/>
</dbReference>
<evidence type="ECO:0000313" key="1">
    <source>
        <dbReference type="EMBL" id="MEJ7138711.1"/>
    </source>
</evidence>
<proteinExistence type="predicted"/>
<comment type="caution">
    <text evidence="1">The sequence shown here is derived from an EMBL/GenBank/DDBJ whole genome shotgun (WGS) entry which is preliminary data.</text>
</comment>
<reference evidence="1" key="1">
    <citation type="submission" date="2023-10" db="EMBL/GenBank/DDBJ databases">
        <title>Amphibacter perezi, gen. nov., sp. nov. a novel taxa of the family Comamonadaceae, class Betaproteobacteria isolated from the skin microbiota of Pelophylax perezi from different populations.</title>
        <authorList>
            <person name="Costa S."/>
            <person name="Proenca D.N."/>
            <person name="Lopes I."/>
            <person name="Morais P.V."/>
        </authorList>
    </citation>
    <scope>NUCLEOTIDE SEQUENCE</scope>
    <source>
        <strain evidence="1">SL12-8</strain>
    </source>
</reference>
<gene>
    <name evidence="1" type="ORF">RV045_09790</name>
</gene>
<evidence type="ECO:0000313" key="2">
    <source>
        <dbReference type="Proteomes" id="UP001364695"/>
    </source>
</evidence>
<protein>
    <submittedName>
        <fullName evidence="1">RluA family pseudouridine synthase</fullName>
        <ecNumber evidence="1">5.4.99.-</ecNumber>
    </submittedName>
</protein>